<keyword evidence="2" id="KW-1003">Cell membrane</keyword>
<dbReference type="EMBL" id="LVJN01000019">
    <property type="protein sequence ID" value="OSM04083.1"/>
    <property type="molecule type" value="Genomic_DNA"/>
</dbReference>
<evidence type="ECO:0000256" key="1">
    <source>
        <dbReference type="ARBA" id="ARBA00004651"/>
    </source>
</evidence>
<evidence type="ECO:0000256" key="3">
    <source>
        <dbReference type="ARBA" id="ARBA00022692"/>
    </source>
</evidence>
<feature type="transmembrane region" description="Helical" evidence="6">
    <location>
        <begin position="63"/>
        <end position="82"/>
    </location>
</feature>
<organism evidence="7 8">
    <name type="scientific">Magnetofaba australis IT-1</name>
    <dbReference type="NCBI Taxonomy" id="1434232"/>
    <lineage>
        <taxon>Bacteria</taxon>
        <taxon>Pseudomonadati</taxon>
        <taxon>Pseudomonadota</taxon>
        <taxon>Magnetococcia</taxon>
        <taxon>Magnetococcales</taxon>
        <taxon>Magnetococcaceae</taxon>
        <taxon>Magnetofaba</taxon>
    </lineage>
</organism>
<dbReference type="Proteomes" id="UP000194003">
    <property type="component" value="Unassembled WGS sequence"/>
</dbReference>
<evidence type="ECO:0000256" key="5">
    <source>
        <dbReference type="ARBA" id="ARBA00023136"/>
    </source>
</evidence>
<feature type="transmembrane region" description="Helical" evidence="6">
    <location>
        <begin position="25"/>
        <end position="51"/>
    </location>
</feature>
<protein>
    <submittedName>
        <fullName evidence="7">Putative hydrogenase 2 b cytochrome subunit</fullName>
    </submittedName>
</protein>
<evidence type="ECO:0000313" key="8">
    <source>
        <dbReference type="Proteomes" id="UP000194003"/>
    </source>
</evidence>
<evidence type="ECO:0000313" key="7">
    <source>
        <dbReference type="EMBL" id="OSM04083.1"/>
    </source>
</evidence>
<name>A0A1Y2K530_9PROT</name>
<comment type="caution">
    <text evidence="7">The sequence shown here is derived from an EMBL/GenBank/DDBJ whole genome shotgun (WGS) entry which is preliminary data.</text>
</comment>
<evidence type="ECO:0000256" key="2">
    <source>
        <dbReference type="ARBA" id="ARBA00022475"/>
    </source>
</evidence>
<feature type="transmembrane region" description="Helical" evidence="6">
    <location>
        <begin position="102"/>
        <end position="126"/>
    </location>
</feature>
<keyword evidence="5 6" id="KW-0472">Membrane</keyword>
<keyword evidence="3 6" id="KW-0812">Transmembrane</keyword>
<dbReference type="GO" id="GO:0009061">
    <property type="term" value="P:anaerobic respiration"/>
    <property type="evidence" value="ECO:0007669"/>
    <property type="project" value="TreeGrafter"/>
</dbReference>
<dbReference type="InterPro" id="IPR051817">
    <property type="entry name" value="FDH_cytochrome_b556_subunit"/>
</dbReference>
<feature type="transmembrane region" description="Helical" evidence="6">
    <location>
        <begin position="315"/>
        <end position="340"/>
    </location>
</feature>
<gene>
    <name evidence="7" type="ORF">MAIT1_03659</name>
</gene>
<feature type="transmembrane region" description="Helical" evidence="6">
    <location>
        <begin position="223"/>
        <end position="247"/>
    </location>
</feature>
<dbReference type="Gene3D" id="1.20.1630.10">
    <property type="entry name" value="Formate dehydrogenase/DMSO reductase domain"/>
    <property type="match status" value="1"/>
</dbReference>
<dbReference type="STRING" id="1434232.MAIT1_03659"/>
<feature type="transmembrane region" description="Helical" evidence="6">
    <location>
        <begin position="253"/>
        <end position="271"/>
    </location>
</feature>
<dbReference type="PANTHER" id="PTHR30074">
    <property type="entry name" value="FORMATE DEHYDROGENASE, NITRATE-INDUCIBLE, CYTOCHROME B556 FDN SUBUNIT"/>
    <property type="match status" value="1"/>
</dbReference>
<evidence type="ECO:0000256" key="6">
    <source>
        <dbReference type="SAM" id="Phobius"/>
    </source>
</evidence>
<feature type="transmembrane region" description="Helical" evidence="6">
    <location>
        <begin position="138"/>
        <end position="156"/>
    </location>
</feature>
<dbReference type="AlphaFoldDB" id="A0A1Y2K530"/>
<dbReference type="PANTHER" id="PTHR30074:SF4">
    <property type="entry name" value="NI_FE-HYDROGENASE 2 B-TYPE CYTOCHROME SUBUNIT-RELATED"/>
    <property type="match status" value="1"/>
</dbReference>
<accession>A0A1Y2K530</accession>
<feature type="transmembrane region" description="Helical" evidence="6">
    <location>
        <begin position="283"/>
        <end position="303"/>
    </location>
</feature>
<feature type="transmembrane region" description="Helical" evidence="6">
    <location>
        <begin position="182"/>
        <end position="202"/>
    </location>
</feature>
<reference evidence="7 8" key="1">
    <citation type="journal article" date="2016" name="BMC Genomics">
        <title>Combined genomic and structural analyses of a cultured magnetotactic bacterium reveals its niche adaptation to a dynamic environment.</title>
        <authorList>
            <person name="Araujo A.C."/>
            <person name="Morillo V."/>
            <person name="Cypriano J."/>
            <person name="Teixeira L.C."/>
            <person name="Leao P."/>
            <person name="Lyra S."/>
            <person name="Almeida L.G."/>
            <person name="Bazylinski D.A."/>
            <person name="Vasconcellos A.T."/>
            <person name="Abreu F."/>
            <person name="Lins U."/>
        </authorList>
    </citation>
    <scope>NUCLEOTIDE SEQUENCE [LARGE SCALE GENOMIC DNA]</scope>
    <source>
        <strain evidence="7 8">IT-1</strain>
    </source>
</reference>
<keyword evidence="4 6" id="KW-1133">Transmembrane helix</keyword>
<evidence type="ECO:0000256" key="4">
    <source>
        <dbReference type="ARBA" id="ARBA00022989"/>
    </source>
</evidence>
<keyword evidence="8" id="KW-1185">Reference proteome</keyword>
<comment type="subcellular location">
    <subcellularLocation>
        <location evidence="1">Cell membrane</location>
        <topology evidence="1">Multi-pass membrane protein</topology>
    </subcellularLocation>
</comment>
<dbReference type="GO" id="GO:0005886">
    <property type="term" value="C:plasma membrane"/>
    <property type="evidence" value="ECO:0007669"/>
    <property type="project" value="UniProtKB-SubCell"/>
</dbReference>
<sequence length="355" mass="39031">MVVIERFVLGLGAVSNLNNGYPMGLWVVFDMVIGTAIGCGGFAMALVVYVMNRREYHPMMRPALLAGLFGYALGGFSIVVDLGRYMNMLNIFVPSLINPNSVLLEVALCVSVYVTVLAVEVSPAFLEGLGLGWLRKPLRKVMFIFIALGVLLPLMHQSSLGTLLTSLGYQLSPLWQTQTLPVIYLLTAIAMGLAIVMAKGALMAQGGTMEMGLLHRLAHLLRALLAVFLLIRFGDLIWRGALGLALAPEWKSFTFWLENGLFFAALAFIWPGARRSRHCPCRVLFSAISTLLGGAMLRLNSWLIGYTAAGADWRYYPSILELVVTLAVISFEVVAFLYLVKKFPVMPDFEHPTHA</sequence>
<proteinExistence type="predicted"/>